<dbReference type="CDD" id="cd02966">
    <property type="entry name" value="TlpA_like_family"/>
    <property type="match status" value="1"/>
</dbReference>
<dbReference type="AlphaFoldDB" id="A0A1I0SBP0"/>
<organism evidence="7 8">
    <name type="scientific">Chitinophaga arvensicola</name>
    <dbReference type="NCBI Taxonomy" id="29529"/>
    <lineage>
        <taxon>Bacteria</taxon>
        <taxon>Pseudomonadati</taxon>
        <taxon>Bacteroidota</taxon>
        <taxon>Chitinophagia</taxon>
        <taxon>Chitinophagales</taxon>
        <taxon>Chitinophagaceae</taxon>
        <taxon>Chitinophaga</taxon>
    </lineage>
</organism>
<sequence length="381" mass="42060">MKKLMLGCLAMAAVSGVSAQKKSVITGKVPAEFNNEYIFLLNASGNGYKKLDSALVEKGAFKLSYEVADTQQAVLNIRLKAGEAAKSGFQQLYITPNDKMTFTLKTAGDPNLFTGGVIKGSPLTSQQQELEKVLATNTKGIDSLQKIGQAMMMTANPDTTGLYNLRYAYQQMIDEKGKLEEKFMQAHNDYYVSLAILCGNMGGRVEDVEGTQKQFDKFPVALRQSSLGLKAAELLKASALLGLNQVAPDFSAATPDGKTLKLSDLRGKYVLLDFWASWCGPCRAENPNVVKAYNKFKDKNFDILGVSLDRTGDEAKWTAAIEKDGLVWHHVSDLKWWKSDIAKLYMINSIPQNFLLDPQGRIIATNLRGEALERQLEKILH</sequence>
<keyword evidence="5" id="KW-0732">Signal</keyword>
<evidence type="ECO:0000256" key="1">
    <source>
        <dbReference type="ARBA" id="ARBA00004196"/>
    </source>
</evidence>
<dbReference type="Gene3D" id="3.40.30.10">
    <property type="entry name" value="Glutaredoxin"/>
    <property type="match status" value="1"/>
</dbReference>
<dbReference type="PANTHER" id="PTHR42852">
    <property type="entry name" value="THIOL:DISULFIDE INTERCHANGE PROTEIN DSBE"/>
    <property type="match status" value="1"/>
</dbReference>
<evidence type="ECO:0000256" key="4">
    <source>
        <dbReference type="ARBA" id="ARBA00023284"/>
    </source>
</evidence>
<feature type="chain" id="PRO_5011514865" evidence="5">
    <location>
        <begin position="20"/>
        <end position="381"/>
    </location>
</feature>
<dbReference type="STRING" id="29529.SAMN04488122_5986"/>
<dbReference type="InterPro" id="IPR013766">
    <property type="entry name" value="Thioredoxin_domain"/>
</dbReference>
<dbReference type="InterPro" id="IPR017937">
    <property type="entry name" value="Thioredoxin_CS"/>
</dbReference>
<dbReference type="GO" id="GO:0017004">
    <property type="term" value="P:cytochrome complex assembly"/>
    <property type="evidence" value="ECO:0007669"/>
    <property type="project" value="UniProtKB-KW"/>
</dbReference>
<dbReference type="InterPro" id="IPR050553">
    <property type="entry name" value="Thioredoxin_ResA/DsbE_sf"/>
</dbReference>
<accession>A0A1I0SBP0</accession>
<reference evidence="8" key="1">
    <citation type="submission" date="2016-10" db="EMBL/GenBank/DDBJ databases">
        <authorList>
            <person name="Varghese N."/>
            <person name="Submissions S."/>
        </authorList>
    </citation>
    <scope>NUCLEOTIDE SEQUENCE [LARGE SCALE GENOMIC DNA]</scope>
    <source>
        <strain evidence="8">DSM 3695</strain>
    </source>
</reference>
<dbReference type="RefSeq" id="WP_245752721.1">
    <property type="nucleotide sequence ID" value="NZ_FOJG01000002.1"/>
</dbReference>
<keyword evidence="8" id="KW-1185">Reference proteome</keyword>
<evidence type="ECO:0000256" key="5">
    <source>
        <dbReference type="SAM" id="SignalP"/>
    </source>
</evidence>
<dbReference type="PANTHER" id="PTHR42852:SF6">
    <property type="entry name" value="THIOL:DISULFIDE INTERCHANGE PROTEIN DSBE"/>
    <property type="match status" value="1"/>
</dbReference>
<evidence type="ECO:0000259" key="6">
    <source>
        <dbReference type="PROSITE" id="PS51352"/>
    </source>
</evidence>
<dbReference type="GO" id="GO:0016209">
    <property type="term" value="F:antioxidant activity"/>
    <property type="evidence" value="ECO:0007669"/>
    <property type="project" value="InterPro"/>
</dbReference>
<feature type="signal peptide" evidence="5">
    <location>
        <begin position="1"/>
        <end position="19"/>
    </location>
</feature>
<dbReference type="Pfam" id="PF14289">
    <property type="entry name" value="DUF4369"/>
    <property type="match status" value="1"/>
</dbReference>
<keyword evidence="2" id="KW-0201">Cytochrome c-type biogenesis</keyword>
<evidence type="ECO:0000256" key="2">
    <source>
        <dbReference type="ARBA" id="ARBA00022748"/>
    </source>
</evidence>
<gene>
    <name evidence="7" type="ORF">SAMN04488122_5986</name>
</gene>
<dbReference type="GO" id="GO:0016491">
    <property type="term" value="F:oxidoreductase activity"/>
    <property type="evidence" value="ECO:0007669"/>
    <property type="project" value="InterPro"/>
</dbReference>
<name>A0A1I0SBP0_9BACT</name>
<dbReference type="PROSITE" id="PS51352">
    <property type="entry name" value="THIOREDOXIN_2"/>
    <property type="match status" value="1"/>
</dbReference>
<evidence type="ECO:0000313" key="7">
    <source>
        <dbReference type="EMBL" id="SEW54282.1"/>
    </source>
</evidence>
<dbReference type="InterPro" id="IPR025380">
    <property type="entry name" value="DUF4369"/>
</dbReference>
<proteinExistence type="predicted"/>
<dbReference type="PROSITE" id="PS00194">
    <property type="entry name" value="THIOREDOXIN_1"/>
    <property type="match status" value="1"/>
</dbReference>
<evidence type="ECO:0000256" key="3">
    <source>
        <dbReference type="ARBA" id="ARBA00023157"/>
    </source>
</evidence>
<dbReference type="InterPro" id="IPR000866">
    <property type="entry name" value="AhpC/TSA"/>
</dbReference>
<dbReference type="GO" id="GO:0030313">
    <property type="term" value="C:cell envelope"/>
    <property type="evidence" value="ECO:0007669"/>
    <property type="project" value="UniProtKB-SubCell"/>
</dbReference>
<dbReference type="Pfam" id="PF00578">
    <property type="entry name" value="AhpC-TSA"/>
    <property type="match status" value="1"/>
</dbReference>
<dbReference type="EMBL" id="FOJG01000002">
    <property type="protein sequence ID" value="SEW54282.1"/>
    <property type="molecule type" value="Genomic_DNA"/>
</dbReference>
<feature type="domain" description="Thioredoxin" evidence="6">
    <location>
        <begin position="241"/>
        <end position="381"/>
    </location>
</feature>
<comment type="subcellular location">
    <subcellularLocation>
        <location evidence="1">Cell envelope</location>
    </subcellularLocation>
</comment>
<dbReference type="SUPFAM" id="SSF52833">
    <property type="entry name" value="Thioredoxin-like"/>
    <property type="match status" value="1"/>
</dbReference>
<dbReference type="InterPro" id="IPR036249">
    <property type="entry name" value="Thioredoxin-like_sf"/>
</dbReference>
<keyword evidence="4" id="KW-0676">Redox-active center</keyword>
<protein>
    <submittedName>
        <fullName evidence="7">Peroxiredoxin</fullName>
    </submittedName>
</protein>
<dbReference type="Proteomes" id="UP000199310">
    <property type="component" value="Unassembled WGS sequence"/>
</dbReference>
<evidence type="ECO:0000313" key="8">
    <source>
        <dbReference type="Proteomes" id="UP000199310"/>
    </source>
</evidence>
<keyword evidence="3" id="KW-1015">Disulfide bond</keyword>